<sequence length="176" mass="20751">MTTRKVKYIIVFVYFCSFFLYSQEKHCITFTDNTCACKSCDTDYYSYTDIDVYKIDTIHYTQKEFKASFYPCGDGEKGDNFFLLDTVAHFLPKKIKKKVHNYYRKKGLDTTAYLFIQEKDSFPAVVLEKNASFIKRMCKKTKLEMKKNVIATALVFSIFIKGEIYHQIVVEKLKEQ</sequence>
<proteinExistence type="predicted"/>
<dbReference type="EMBL" id="CP022383">
    <property type="protein sequence ID" value="ATA79192.1"/>
    <property type="molecule type" value="Genomic_DNA"/>
</dbReference>
<accession>A0A250F220</accession>
<dbReference type="RefSeq" id="WP_095901155.1">
    <property type="nucleotide sequence ID" value="NZ_CAUTEC010000012.1"/>
</dbReference>
<dbReference type="Proteomes" id="UP000217334">
    <property type="component" value="Chromosome"/>
</dbReference>
<name>A0A250F220_CAPSP</name>
<evidence type="ECO:0000313" key="2">
    <source>
        <dbReference type="EMBL" id="ATA79192.1"/>
    </source>
</evidence>
<keyword evidence="1" id="KW-1133">Transmembrane helix</keyword>
<reference evidence="3" key="1">
    <citation type="submission" date="2017-06" db="EMBL/GenBank/DDBJ databases">
        <title>Capnocytophaga spp. assemblies.</title>
        <authorList>
            <person name="Gulvik C.A."/>
        </authorList>
    </citation>
    <scope>NUCLEOTIDE SEQUENCE [LARGE SCALE GENOMIC DNA]</scope>
    <source>
        <strain evidence="3">H4486</strain>
    </source>
</reference>
<evidence type="ECO:0000313" key="3">
    <source>
        <dbReference type="Proteomes" id="UP000217334"/>
    </source>
</evidence>
<keyword evidence="1" id="KW-0812">Transmembrane</keyword>
<feature type="transmembrane region" description="Helical" evidence="1">
    <location>
        <begin position="149"/>
        <end position="168"/>
    </location>
</feature>
<gene>
    <name evidence="2" type="ORF">CGC59_05585</name>
</gene>
<keyword evidence="1" id="KW-0472">Membrane</keyword>
<protein>
    <submittedName>
        <fullName evidence="2">Uncharacterized protein</fullName>
    </submittedName>
</protein>
<dbReference type="AlphaFoldDB" id="A0A250F220"/>
<evidence type="ECO:0000256" key="1">
    <source>
        <dbReference type="SAM" id="Phobius"/>
    </source>
</evidence>
<organism evidence="2 3">
    <name type="scientific">Capnocytophaga sputigena</name>
    <dbReference type="NCBI Taxonomy" id="1019"/>
    <lineage>
        <taxon>Bacteria</taxon>
        <taxon>Pseudomonadati</taxon>
        <taxon>Bacteroidota</taxon>
        <taxon>Flavobacteriia</taxon>
        <taxon>Flavobacteriales</taxon>
        <taxon>Flavobacteriaceae</taxon>
        <taxon>Capnocytophaga</taxon>
    </lineage>
</organism>